<sequence>MQSLSSPQAAGCAQLASLTIGRQPSSIFRQGLNQQTPPGTLKSPLYLKSFSKAVVAHWGGRQVISKFEASLVYRPQL</sequence>
<dbReference type="Proteomes" id="UP000001075">
    <property type="component" value="Unassembled WGS sequence"/>
</dbReference>
<proteinExistence type="predicted"/>
<dbReference type="EMBL" id="JH001938">
    <property type="protein sequence ID" value="EGW12428.1"/>
    <property type="molecule type" value="Genomic_DNA"/>
</dbReference>
<gene>
    <name evidence="1" type="ORF">I79_021419</name>
</gene>
<evidence type="ECO:0000313" key="2">
    <source>
        <dbReference type="Proteomes" id="UP000001075"/>
    </source>
</evidence>
<evidence type="ECO:0000313" key="1">
    <source>
        <dbReference type="EMBL" id="EGW12428.1"/>
    </source>
</evidence>
<name>G3ICM1_CRIGR</name>
<protein>
    <submittedName>
        <fullName evidence="1">Uncharacterized protein</fullName>
    </submittedName>
</protein>
<dbReference type="InParanoid" id="G3ICM1"/>
<organism evidence="1 2">
    <name type="scientific">Cricetulus griseus</name>
    <name type="common">Chinese hamster</name>
    <name type="synonym">Cricetulus barabensis griseus</name>
    <dbReference type="NCBI Taxonomy" id="10029"/>
    <lineage>
        <taxon>Eukaryota</taxon>
        <taxon>Metazoa</taxon>
        <taxon>Chordata</taxon>
        <taxon>Craniata</taxon>
        <taxon>Vertebrata</taxon>
        <taxon>Euteleostomi</taxon>
        <taxon>Mammalia</taxon>
        <taxon>Eutheria</taxon>
        <taxon>Euarchontoglires</taxon>
        <taxon>Glires</taxon>
        <taxon>Rodentia</taxon>
        <taxon>Myomorpha</taxon>
        <taxon>Muroidea</taxon>
        <taxon>Cricetidae</taxon>
        <taxon>Cricetinae</taxon>
        <taxon>Cricetulus</taxon>
    </lineage>
</organism>
<accession>G3ICM1</accession>
<reference evidence="2" key="1">
    <citation type="journal article" date="2011" name="Nat. Biotechnol.">
        <title>The genomic sequence of the Chinese hamster ovary (CHO)-K1 cell line.</title>
        <authorList>
            <person name="Xu X."/>
            <person name="Nagarajan H."/>
            <person name="Lewis N.E."/>
            <person name="Pan S."/>
            <person name="Cai Z."/>
            <person name="Liu X."/>
            <person name="Chen W."/>
            <person name="Xie M."/>
            <person name="Wang W."/>
            <person name="Hammond S."/>
            <person name="Andersen M.R."/>
            <person name="Neff N."/>
            <person name="Passarelli B."/>
            <person name="Koh W."/>
            <person name="Fan H.C."/>
            <person name="Wang J."/>
            <person name="Gui Y."/>
            <person name="Lee K.H."/>
            <person name="Betenbaugh M.J."/>
            <person name="Quake S.R."/>
            <person name="Famili I."/>
            <person name="Palsson B.O."/>
            <person name="Wang J."/>
        </authorList>
    </citation>
    <scope>NUCLEOTIDE SEQUENCE [LARGE SCALE GENOMIC DNA]</scope>
    <source>
        <strain evidence="2">CHO K1 cell line</strain>
    </source>
</reference>
<dbReference type="AlphaFoldDB" id="G3ICM1"/>